<evidence type="ECO:0000313" key="2">
    <source>
        <dbReference type="EMBL" id="WAQ91718.1"/>
    </source>
</evidence>
<protein>
    <submittedName>
        <fullName evidence="2">Uncharacterized protein</fullName>
    </submittedName>
</protein>
<feature type="region of interest" description="Disordered" evidence="1">
    <location>
        <begin position="1"/>
        <end position="36"/>
    </location>
</feature>
<dbReference type="Proteomes" id="UP001164743">
    <property type="component" value="Chromosome 15A"/>
</dbReference>
<organism evidence="2 3">
    <name type="scientific">Puccinia triticina</name>
    <dbReference type="NCBI Taxonomy" id="208348"/>
    <lineage>
        <taxon>Eukaryota</taxon>
        <taxon>Fungi</taxon>
        <taxon>Dikarya</taxon>
        <taxon>Basidiomycota</taxon>
        <taxon>Pucciniomycotina</taxon>
        <taxon>Pucciniomycetes</taxon>
        <taxon>Pucciniales</taxon>
        <taxon>Pucciniaceae</taxon>
        <taxon>Puccinia</taxon>
    </lineage>
</organism>
<gene>
    <name evidence="2" type="ORF">PtA15_15A109</name>
</gene>
<sequence length="231" mass="24517">MSSPVPGAHGTLHPPVASRHNEAHGIRQRRSTNARGISHRLSAGCWAWLGSPSPASGHPLALRTRPGLAQGPGRHYRKSPHNQSPRAPTPLARRLSPITAGLCRITSGEPFSLSRASMRPASVRAAPAAGSRASPVRNVFRLQPAQPRAQIPNAGGLPDGLATVSISSPALAVRSRRHTMPSPPSFQRPLAHTHTPPLYSLRNTMARSLPSLSYHSLLTALPAPNHALEAL</sequence>
<evidence type="ECO:0000313" key="3">
    <source>
        <dbReference type="Proteomes" id="UP001164743"/>
    </source>
</evidence>
<keyword evidence="3" id="KW-1185">Reference proteome</keyword>
<dbReference type="RefSeq" id="XP_053027273.1">
    <property type="nucleotide sequence ID" value="XM_053163282.1"/>
</dbReference>
<name>A0ABY7D285_9BASI</name>
<accession>A0ABY7D285</accession>
<proteinExistence type="predicted"/>
<dbReference type="EMBL" id="CP110435">
    <property type="protein sequence ID" value="WAQ91718.1"/>
    <property type="molecule type" value="Genomic_DNA"/>
</dbReference>
<reference evidence="2" key="1">
    <citation type="submission" date="2022-10" db="EMBL/GenBank/DDBJ databases">
        <title>Puccinia triticina Genome sequencing and assembly.</title>
        <authorList>
            <person name="Li C."/>
        </authorList>
    </citation>
    <scope>NUCLEOTIDE SEQUENCE</scope>
    <source>
        <strain evidence="2">Pt15</strain>
    </source>
</reference>
<feature type="region of interest" description="Disordered" evidence="1">
    <location>
        <begin position="64"/>
        <end position="91"/>
    </location>
</feature>
<evidence type="ECO:0000256" key="1">
    <source>
        <dbReference type="SAM" id="MobiDB-lite"/>
    </source>
</evidence>
<dbReference type="GeneID" id="77804177"/>